<sequence length="393" mass="43662">MRMCQGSGDYAGHCGGENVNGSENNNNNNSDANIKDHNTSTARVPPVAPMRAPSTITTTNHNANDYYSSHNNRKSMTMGGGVRGCSTLNEVGVTRNIPHYASTPHLFVYQAAADDEDEVDFIPPPKDSKEPIYSSAIDIRKVAAAKEAEAVRRINEKYDSLKALTDRREDIDDPLAVTDDDVSRIETFFRGHKTQLWVCHTLANLYVEGGAGASHGTWELKYTGVPLLLLDQGDTRSRNKRLLQLILAEKGTGFALWRDVVDNLTSYRAQEPQFHTLYLSSDHRRRIGLSFNDARAACEFHSHIERLTADPANISLSGPGKKKNKQKEKPIKYKAPKKTDISSPCNFQHVTTVDACDKARFYSLQAFSKMKEALPLQPHTVVDRPIEPPVAKV</sequence>
<evidence type="ECO:0000259" key="2">
    <source>
        <dbReference type="PROSITE" id="PS50229"/>
    </source>
</evidence>
<gene>
    <name evidence="3" type="ORF">SK128_027366</name>
</gene>
<accession>A0AAN8WK65</accession>
<dbReference type="InterPro" id="IPR000697">
    <property type="entry name" value="WH1/EVH1_dom"/>
</dbReference>
<feature type="region of interest" description="Disordered" evidence="1">
    <location>
        <begin position="21"/>
        <end position="64"/>
    </location>
</feature>
<dbReference type="GO" id="GO:0003700">
    <property type="term" value="F:DNA-binding transcription factor activity"/>
    <property type="evidence" value="ECO:0007669"/>
    <property type="project" value="InterPro"/>
</dbReference>
<feature type="compositionally biased region" description="Low complexity" evidence="1">
    <location>
        <begin position="42"/>
        <end position="53"/>
    </location>
</feature>
<name>A0AAN8WK65_HALRR</name>
<proteinExistence type="predicted"/>
<dbReference type="Proteomes" id="UP001381693">
    <property type="component" value="Unassembled WGS sequence"/>
</dbReference>
<evidence type="ECO:0000313" key="4">
    <source>
        <dbReference type="Proteomes" id="UP001381693"/>
    </source>
</evidence>
<feature type="compositionally biased region" description="Low complexity" evidence="1">
    <location>
        <begin position="21"/>
        <end position="30"/>
    </location>
</feature>
<feature type="compositionally biased region" description="Basic residues" evidence="1">
    <location>
        <begin position="320"/>
        <end position="330"/>
    </location>
</feature>
<protein>
    <recommendedName>
        <fullName evidence="2">WH1 domain-containing protein</fullName>
    </recommendedName>
</protein>
<dbReference type="PANTHER" id="PTHR20338">
    <property type="entry name" value="NUCLEAR RESPIRATORY FACTOR 1"/>
    <property type="match status" value="1"/>
</dbReference>
<evidence type="ECO:0000256" key="1">
    <source>
        <dbReference type="SAM" id="MobiDB-lite"/>
    </source>
</evidence>
<feature type="region of interest" description="Disordered" evidence="1">
    <location>
        <begin position="311"/>
        <end position="330"/>
    </location>
</feature>
<reference evidence="3 4" key="1">
    <citation type="submission" date="2023-11" db="EMBL/GenBank/DDBJ databases">
        <title>Halocaridina rubra genome assembly.</title>
        <authorList>
            <person name="Smith C."/>
        </authorList>
    </citation>
    <scope>NUCLEOTIDE SEQUENCE [LARGE SCALE GENOMIC DNA]</scope>
    <source>
        <strain evidence="3">EP-1</strain>
        <tissue evidence="3">Whole</tissue>
    </source>
</reference>
<comment type="caution">
    <text evidence="3">The sequence shown here is derived from an EMBL/GenBank/DDBJ whole genome shotgun (WGS) entry which is preliminary data.</text>
</comment>
<dbReference type="PROSITE" id="PS50229">
    <property type="entry name" value="WH1"/>
    <property type="match status" value="1"/>
</dbReference>
<keyword evidence="4" id="KW-1185">Reference proteome</keyword>
<feature type="compositionally biased region" description="Polar residues" evidence="1">
    <location>
        <begin position="54"/>
        <end position="64"/>
    </location>
</feature>
<dbReference type="GO" id="GO:0006357">
    <property type="term" value="P:regulation of transcription by RNA polymerase II"/>
    <property type="evidence" value="ECO:0007669"/>
    <property type="project" value="InterPro"/>
</dbReference>
<evidence type="ECO:0000313" key="3">
    <source>
        <dbReference type="EMBL" id="KAK7055052.1"/>
    </source>
</evidence>
<dbReference type="InterPro" id="IPR039142">
    <property type="entry name" value="NRF1/Ewg"/>
</dbReference>
<organism evidence="3 4">
    <name type="scientific">Halocaridina rubra</name>
    <name type="common">Hawaiian red shrimp</name>
    <dbReference type="NCBI Taxonomy" id="373956"/>
    <lineage>
        <taxon>Eukaryota</taxon>
        <taxon>Metazoa</taxon>
        <taxon>Ecdysozoa</taxon>
        <taxon>Arthropoda</taxon>
        <taxon>Crustacea</taxon>
        <taxon>Multicrustacea</taxon>
        <taxon>Malacostraca</taxon>
        <taxon>Eumalacostraca</taxon>
        <taxon>Eucarida</taxon>
        <taxon>Decapoda</taxon>
        <taxon>Pleocyemata</taxon>
        <taxon>Caridea</taxon>
        <taxon>Atyoidea</taxon>
        <taxon>Atyidae</taxon>
        <taxon>Halocaridina</taxon>
    </lineage>
</organism>
<dbReference type="AlphaFoldDB" id="A0AAN8WK65"/>
<feature type="domain" description="WH1" evidence="2">
    <location>
        <begin position="190"/>
        <end position="311"/>
    </location>
</feature>
<dbReference type="InterPro" id="IPR011993">
    <property type="entry name" value="PH-like_dom_sf"/>
</dbReference>
<dbReference type="EMBL" id="JAXCGZ010021244">
    <property type="protein sequence ID" value="KAK7055052.1"/>
    <property type="molecule type" value="Genomic_DNA"/>
</dbReference>
<dbReference type="Gene3D" id="2.30.29.30">
    <property type="entry name" value="Pleckstrin-homology domain (PH domain)/Phosphotyrosine-binding domain (PTB)"/>
    <property type="match status" value="1"/>
</dbReference>